<protein>
    <submittedName>
        <fullName evidence="1">Uncharacterized protein</fullName>
    </submittedName>
</protein>
<reference evidence="1 2" key="2">
    <citation type="submission" date="2019-01" db="EMBL/GenBank/DDBJ databases">
        <title>A chromosome length genome reference of the Java medaka (oryzias javanicus).</title>
        <authorList>
            <person name="Herpin A."/>
            <person name="Takehana Y."/>
            <person name="Naruse K."/>
            <person name="Ansai S."/>
            <person name="Kawaguchi M."/>
        </authorList>
    </citation>
    <scope>NUCLEOTIDE SEQUENCE [LARGE SCALE GENOMIC DNA]</scope>
    <source>
        <strain evidence="1">RS831</strain>
        <tissue evidence="1">Whole body</tissue>
    </source>
</reference>
<sequence length="140" mass="15249">MDCCLSLANDGAQNIFGINFLHRKAAVLCGSTLPLRRAAASLSWSAHERWSERDRKLAGHVCMVTRGSGVSFTDPNPDCRISFTDTNWACGVNSTKTRTAGLLGRGKEQADGAHLVPEMGQHLLRLGVMWEVVGRCLLQP</sequence>
<evidence type="ECO:0000313" key="2">
    <source>
        <dbReference type="Proteomes" id="UP000283210"/>
    </source>
</evidence>
<organism evidence="1 2">
    <name type="scientific">Oryzias javanicus</name>
    <name type="common">Javanese ricefish</name>
    <name type="synonym">Aplocheilus javanicus</name>
    <dbReference type="NCBI Taxonomy" id="123683"/>
    <lineage>
        <taxon>Eukaryota</taxon>
        <taxon>Metazoa</taxon>
        <taxon>Chordata</taxon>
        <taxon>Craniata</taxon>
        <taxon>Vertebrata</taxon>
        <taxon>Euteleostomi</taxon>
        <taxon>Actinopterygii</taxon>
        <taxon>Neopterygii</taxon>
        <taxon>Teleostei</taxon>
        <taxon>Neoteleostei</taxon>
        <taxon>Acanthomorphata</taxon>
        <taxon>Ovalentaria</taxon>
        <taxon>Atherinomorphae</taxon>
        <taxon>Beloniformes</taxon>
        <taxon>Adrianichthyidae</taxon>
        <taxon>Oryziinae</taxon>
        <taxon>Oryzias</taxon>
    </lineage>
</organism>
<dbReference type="AlphaFoldDB" id="A0A437D8F7"/>
<keyword evidence="2" id="KW-1185">Reference proteome</keyword>
<reference evidence="1 2" key="1">
    <citation type="submission" date="2018-11" db="EMBL/GenBank/DDBJ databases">
        <authorList>
            <person name="Lopez-Roques C."/>
            <person name="Donnadieu C."/>
            <person name="Bouchez O."/>
            <person name="Klopp C."/>
            <person name="Cabau C."/>
            <person name="Zahm M."/>
        </authorList>
    </citation>
    <scope>NUCLEOTIDE SEQUENCE [LARGE SCALE GENOMIC DNA]</scope>
    <source>
        <strain evidence="1">RS831</strain>
        <tissue evidence="1">Whole body</tissue>
    </source>
</reference>
<dbReference type="EMBL" id="CM012442">
    <property type="protein sequence ID" value="RVE71480.1"/>
    <property type="molecule type" value="Genomic_DNA"/>
</dbReference>
<dbReference type="Proteomes" id="UP000283210">
    <property type="component" value="Chromosome 6"/>
</dbReference>
<evidence type="ECO:0000313" key="1">
    <source>
        <dbReference type="EMBL" id="RVE71480.1"/>
    </source>
</evidence>
<gene>
    <name evidence="1" type="ORF">OJAV_G00052100</name>
</gene>
<proteinExistence type="predicted"/>
<accession>A0A437D8F7</accession>
<name>A0A437D8F7_ORYJA</name>